<dbReference type="Proteomes" id="UP001360953">
    <property type="component" value="Unassembled WGS sequence"/>
</dbReference>
<feature type="chain" id="PRO_5047089263" evidence="1">
    <location>
        <begin position="21"/>
        <end position="93"/>
    </location>
</feature>
<name>A0ABR1LLX2_9PEZI</name>
<dbReference type="GeneID" id="92033472"/>
<proteinExistence type="predicted"/>
<comment type="caution">
    <text evidence="2">The sequence shown here is derived from an EMBL/GenBank/DDBJ whole genome shotgun (WGS) entry which is preliminary data.</text>
</comment>
<gene>
    <name evidence="2" type="ORF">J3D65DRAFT_627760</name>
</gene>
<reference evidence="2 3" key="1">
    <citation type="submission" date="2024-04" db="EMBL/GenBank/DDBJ databases">
        <title>Phyllosticta paracitricarpa is synonymous to the EU quarantine fungus P. citricarpa based on phylogenomic analyses.</title>
        <authorList>
            <consortium name="Lawrence Berkeley National Laboratory"/>
            <person name="Van ingen-buijs V.A."/>
            <person name="Van westerhoven A.C."/>
            <person name="Haridas S."/>
            <person name="Skiadas P."/>
            <person name="Martin F."/>
            <person name="Groenewald J.Z."/>
            <person name="Crous P.W."/>
            <person name="Seidl M.F."/>
        </authorList>
    </citation>
    <scope>NUCLEOTIDE SEQUENCE [LARGE SCALE GENOMIC DNA]</scope>
    <source>
        <strain evidence="2 3">CPC 17464</strain>
    </source>
</reference>
<dbReference type="RefSeq" id="XP_066654613.1">
    <property type="nucleotide sequence ID" value="XM_066800566.1"/>
</dbReference>
<sequence>MLPSLYVGALLGVAVHYVAAAGFRTVGSSGCTAQMVFLQPFTDNAIFLDNYHPNYGGPGVNLQTGAHAPDEYVYDGTKTSVFSTKFNWRTAAL</sequence>
<organism evidence="2 3">
    <name type="scientific">Phyllosticta citribraziliensis</name>
    <dbReference type="NCBI Taxonomy" id="989973"/>
    <lineage>
        <taxon>Eukaryota</taxon>
        <taxon>Fungi</taxon>
        <taxon>Dikarya</taxon>
        <taxon>Ascomycota</taxon>
        <taxon>Pezizomycotina</taxon>
        <taxon>Dothideomycetes</taxon>
        <taxon>Dothideomycetes incertae sedis</taxon>
        <taxon>Botryosphaeriales</taxon>
        <taxon>Phyllostictaceae</taxon>
        <taxon>Phyllosticta</taxon>
    </lineage>
</organism>
<evidence type="ECO:0000313" key="2">
    <source>
        <dbReference type="EMBL" id="KAK7536197.1"/>
    </source>
</evidence>
<dbReference type="EMBL" id="JBBPEH010000007">
    <property type="protein sequence ID" value="KAK7536197.1"/>
    <property type="molecule type" value="Genomic_DNA"/>
</dbReference>
<evidence type="ECO:0000256" key="1">
    <source>
        <dbReference type="SAM" id="SignalP"/>
    </source>
</evidence>
<accession>A0ABR1LLX2</accession>
<protein>
    <submittedName>
        <fullName evidence="2">Uncharacterized protein</fullName>
    </submittedName>
</protein>
<keyword evidence="3" id="KW-1185">Reference proteome</keyword>
<feature type="signal peptide" evidence="1">
    <location>
        <begin position="1"/>
        <end position="20"/>
    </location>
</feature>
<keyword evidence="1" id="KW-0732">Signal</keyword>
<evidence type="ECO:0000313" key="3">
    <source>
        <dbReference type="Proteomes" id="UP001360953"/>
    </source>
</evidence>